<keyword evidence="1" id="KW-0472">Membrane</keyword>
<dbReference type="InterPro" id="IPR036852">
    <property type="entry name" value="Peptidase_S8/S53_dom_sf"/>
</dbReference>
<dbReference type="Gene3D" id="3.40.50.200">
    <property type="entry name" value="Peptidase S8/S53 domain"/>
    <property type="match status" value="1"/>
</dbReference>
<keyword evidence="4" id="KW-1185">Reference proteome</keyword>
<protein>
    <recommendedName>
        <fullName evidence="2">Peptidase S8/S53 domain-containing protein</fullName>
    </recommendedName>
</protein>
<dbReference type="SUPFAM" id="SSF52743">
    <property type="entry name" value="Subtilisin-like"/>
    <property type="match status" value="1"/>
</dbReference>
<keyword evidence="1" id="KW-0812">Transmembrane</keyword>
<accession>A0A4P9VP73</accession>
<name>A0A4P9VP73_9GAMM</name>
<gene>
    <name evidence="3" type="ORF">B9G39_10360</name>
</gene>
<dbReference type="AlphaFoldDB" id="A0A4P9VP73"/>
<dbReference type="RefSeq" id="WP_094787059.1">
    <property type="nucleotide sequence ID" value="NZ_NDXW01000001.1"/>
</dbReference>
<evidence type="ECO:0000256" key="1">
    <source>
        <dbReference type="SAM" id="Phobius"/>
    </source>
</evidence>
<dbReference type="CDD" id="cd00306">
    <property type="entry name" value="Peptidases_S8_S53"/>
    <property type="match status" value="1"/>
</dbReference>
<dbReference type="GO" id="GO:0006508">
    <property type="term" value="P:proteolysis"/>
    <property type="evidence" value="ECO:0007669"/>
    <property type="project" value="InterPro"/>
</dbReference>
<dbReference type="Proteomes" id="UP000257039">
    <property type="component" value="Unassembled WGS sequence"/>
</dbReference>
<feature type="transmembrane region" description="Helical" evidence="1">
    <location>
        <begin position="12"/>
        <end position="30"/>
    </location>
</feature>
<evidence type="ECO:0000313" key="3">
    <source>
        <dbReference type="EMBL" id="RDH43812.1"/>
    </source>
</evidence>
<evidence type="ECO:0000259" key="2">
    <source>
        <dbReference type="Pfam" id="PF00082"/>
    </source>
</evidence>
<dbReference type="GO" id="GO:0004252">
    <property type="term" value="F:serine-type endopeptidase activity"/>
    <property type="evidence" value="ECO:0007669"/>
    <property type="project" value="InterPro"/>
</dbReference>
<feature type="domain" description="Peptidase S8/S53" evidence="2">
    <location>
        <begin position="210"/>
        <end position="419"/>
    </location>
</feature>
<keyword evidence="1" id="KW-1133">Transmembrane helix</keyword>
<organism evidence="3 4">
    <name type="scientific">Zooshikella ganghwensis</name>
    <dbReference type="NCBI Taxonomy" id="202772"/>
    <lineage>
        <taxon>Bacteria</taxon>
        <taxon>Pseudomonadati</taxon>
        <taxon>Pseudomonadota</taxon>
        <taxon>Gammaproteobacteria</taxon>
        <taxon>Oceanospirillales</taxon>
        <taxon>Zooshikellaceae</taxon>
        <taxon>Zooshikella</taxon>
    </lineage>
</organism>
<reference evidence="3 4" key="1">
    <citation type="submission" date="2017-04" db="EMBL/GenBank/DDBJ databases">
        <title>Draft genome sequence of Zooshikella ganghwensis VG4 isolated from Red Sea sediments.</title>
        <authorList>
            <person name="Rehman Z."/>
            <person name="Alam I."/>
            <person name="Kamau A."/>
            <person name="Bajic V."/>
            <person name="Leiknes T."/>
        </authorList>
    </citation>
    <scope>NUCLEOTIDE SEQUENCE [LARGE SCALE GENOMIC DNA]</scope>
    <source>
        <strain evidence="3 4">VG4</strain>
    </source>
</reference>
<proteinExistence type="predicted"/>
<sequence length="446" mass="49350">MYNKLKHKRIFLLNNFTVIGILVFCLSFGVRADLNQVDKVKQAVSDLKTIVHWPGEDDVSSLVSTYEGAELDKYRGQEKARYLMNKLNMHQWGNKITEFKNMVELLFSFETEAYQAENRYGVQAALHTLTQFKTSINSLVTQYHPGFNLESQWLTSQYQGDGITIAVIDVFEPALLDKQRTHYPQAHIEPVQAFGNPVSLNHGNSVIDVILTIAPHATIVPISAEAKTYNQAMTYLLTRNDVLIVNMSRGFAEKEGELDTTFATLLKKTLVSKIVIKSLGNTGTDLDGSVTPLRQRLGLSDTGNLFAYDLQLIKTFVSSVEYEKYTSNLVFAINLNTFADEVALSATIPGQNNLVAYQSFGIPAEAVYSWATDNYESGSSFAAPQLTAVIALLLQAEQQKAGQFTYGIERIVGALKQTARCSVLDSSESGLGLVNGDKALTFLVNP</sequence>
<dbReference type="InterPro" id="IPR000209">
    <property type="entry name" value="Peptidase_S8/S53_dom"/>
</dbReference>
<dbReference type="EMBL" id="NDXW01000001">
    <property type="protein sequence ID" value="RDH43812.1"/>
    <property type="molecule type" value="Genomic_DNA"/>
</dbReference>
<dbReference type="Pfam" id="PF00082">
    <property type="entry name" value="Peptidase_S8"/>
    <property type="match status" value="1"/>
</dbReference>
<evidence type="ECO:0000313" key="4">
    <source>
        <dbReference type="Proteomes" id="UP000257039"/>
    </source>
</evidence>
<comment type="caution">
    <text evidence="3">The sequence shown here is derived from an EMBL/GenBank/DDBJ whole genome shotgun (WGS) entry which is preliminary data.</text>
</comment>